<dbReference type="EMBL" id="CAJVPY010014977">
    <property type="protein sequence ID" value="CAG8749312.1"/>
    <property type="molecule type" value="Genomic_DNA"/>
</dbReference>
<protein>
    <submittedName>
        <fullName evidence="2">16621_t:CDS:1</fullName>
    </submittedName>
</protein>
<feature type="compositionally biased region" description="Polar residues" evidence="1">
    <location>
        <begin position="67"/>
        <end position="78"/>
    </location>
</feature>
<gene>
    <name evidence="2" type="ORF">DERYTH_LOCUS16739</name>
</gene>
<keyword evidence="3" id="KW-1185">Reference proteome</keyword>
<proteinExistence type="predicted"/>
<evidence type="ECO:0000256" key="1">
    <source>
        <dbReference type="SAM" id="MobiDB-lite"/>
    </source>
</evidence>
<reference evidence="2" key="1">
    <citation type="submission" date="2021-06" db="EMBL/GenBank/DDBJ databases">
        <authorList>
            <person name="Kallberg Y."/>
            <person name="Tangrot J."/>
            <person name="Rosling A."/>
        </authorList>
    </citation>
    <scope>NUCLEOTIDE SEQUENCE</scope>
    <source>
        <strain evidence="2">MA453B</strain>
    </source>
</reference>
<feature type="non-terminal residue" evidence="2">
    <location>
        <position position="99"/>
    </location>
</feature>
<comment type="caution">
    <text evidence="2">The sequence shown here is derived from an EMBL/GenBank/DDBJ whole genome shotgun (WGS) entry which is preliminary data.</text>
</comment>
<evidence type="ECO:0000313" key="2">
    <source>
        <dbReference type="EMBL" id="CAG8749312.1"/>
    </source>
</evidence>
<evidence type="ECO:0000313" key="3">
    <source>
        <dbReference type="Proteomes" id="UP000789405"/>
    </source>
</evidence>
<name>A0A9N9ISB2_9GLOM</name>
<accession>A0A9N9ISB2</accession>
<feature type="region of interest" description="Disordered" evidence="1">
    <location>
        <begin position="57"/>
        <end position="78"/>
    </location>
</feature>
<organism evidence="2 3">
    <name type="scientific">Dentiscutata erythropus</name>
    <dbReference type="NCBI Taxonomy" id="1348616"/>
    <lineage>
        <taxon>Eukaryota</taxon>
        <taxon>Fungi</taxon>
        <taxon>Fungi incertae sedis</taxon>
        <taxon>Mucoromycota</taxon>
        <taxon>Glomeromycotina</taxon>
        <taxon>Glomeromycetes</taxon>
        <taxon>Diversisporales</taxon>
        <taxon>Gigasporaceae</taxon>
        <taxon>Dentiscutata</taxon>
    </lineage>
</organism>
<dbReference type="AlphaFoldDB" id="A0A9N9ISB2"/>
<dbReference type="Proteomes" id="UP000789405">
    <property type="component" value="Unassembled WGS sequence"/>
</dbReference>
<sequence length="99" mass="11241">HKLSPFRSMLLTSAWERSIFDEMIRALARHFSMLNTENKVSQSITIEVIIPISALTEPETGSDDDFQNNNAKSSQSQITSSPLKIIYHIRTSTNTKFIL</sequence>